<keyword evidence="1" id="KW-0472">Membrane</keyword>
<feature type="non-terminal residue" evidence="2">
    <location>
        <position position="1"/>
    </location>
</feature>
<keyword evidence="1" id="KW-1133">Transmembrane helix</keyword>
<keyword evidence="1" id="KW-0812">Transmembrane</keyword>
<evidence type="ECO:0000313" key="2">
    <source>
        <dbReference type="EMBL" id="ETO04614.1"/>
    </source>
</evidence>
<dbReference type="Proteomes" id="UP000023152">
    <property type="component" value="Unassembled WGS sequence"/>
</dbReference>
<feature type="transmembrane region" description="Helical" evidence="1">
    <location>
        <begin position="57"/>
        <end position="78"/>
    </location>
</feature>
<sequence length="143" mass="16786">LKEKSKTGKYKVEMKCIGNMVKEDILRKKLEQCNRNMSTVIDQITATLLDQNIINTLFVYISFLIYLRNNMYFILLTTRMIESDKLKKEEKSAEINLQDYCTNTDCLASKAKFLVCMNLGFYDISFNLEKYFFKIKKGKNINA</sequence>
<comment type="caution">
    <text evidence="2">The sequence shown here is derived from an EMBL/GenBank/DDBJ whole genome shotgun (WGS) entry which is preliminary data.</text>
</comment>
<dbReference type="EMBL" id="ASPP01029140">
    <property type="protein sequence ID" value="ETO04614.1"/>
    <property type="molecule type" value="Genomic_DNA"/>
</dbReference>
<gene>
    <name evidence="2" type="ORF">RFI_32782</name>
</gene>
<accession>X6LSJ5</accession>
<reference evidence="2 3" key="1">
    <citation type="journal article" date="2013" name="Curr. Biol.">
        <title>The Genome of the Foraminiferan Reticulomyxa filosa.</title>
        <authorList>
            <person name="Glockner G."/>
            <person name="Hulsmann N."/>
            <person name="Schleicher M."/>
            <person name="Noegel A.A."/>
            <person name="Eichinger L."/>
            <person name="Gallinger C."/>
            <person name="Pawlowski J."/>
            <person name="Sierra R."/>
            <person name="Euteneuer U."/>
            <person name="Pillet L."/>
            <person name="Moustafa A."/>
            <person name="Platzer M."/>
            <person name="Groth M."/>
            <person name="Szafranski K."/>
            <person name="Schliwa M."/>
        </authorList>
    </citation>
    <scope>NUCLEOTIDE SEQUENCE [LARGE SCALE GENOMIC DNA]</scope>
</reference>
<dbReference type="AlphaFoldDB" id="X6LSJ5"/>
<protein>
    <submittedName>
        <fullName evidence="2">Uncharacterized protein</fullName>
    </submittedName>
</protein>
<evidence type="ECO:0000256" key="1">
    <source>
        <dbReference type="SAM" id="Phobius"/>
    </source>
</evidence>
<evidence type="ECO:0000313" key="3">
    <source>
        <dbReference type="Proteomes" id="UP000023152"/>
    </source>
</evidence>
<name>X6LSJ5_RETFI</name>
<proteinExistence type="predicted"/>
<organism evidence="2 3">
    <name type="scientific">Reticulomyxa filosa</name>
    <dbReference type="NCBI Taxonomy" id="46433"/>
    <lineage>
        <taxon>Eukaryota</taxon>
        <taxon>Sar</taxon>
        <taxon>Rhizaria</taxon>
        <taxon>Retaria</taxon>
        <taxon>Foraminifera</taxon>
        <taxon>Monothalamids</taxon>
        <taxon>Reticulomyxidae</taxon>
        <taxon>Reticulomyxa</taxon>
    </lineage>
</organism>
<keyword evidence="3" id="KW-1185">Reference proteome</keyword>